<name>F7NKT1_9FIRM</name>
<dbReference type="InterPro" id="IPR003749">
    <property type="entry name" value="ThiS/MoaD-like"/>
</dbReference>
<dbReference type="Pfam" id="PF02597">
    <property type="entry name" value="ThiS"/>
    <property type="match status" value="1"/>
</dbReference>
<dbReference type="InterPro" id="IPR016155">
    <property type="entry name" value="Mopterin_synth/thiamin_S_b"/>
</dbReference>
<dbReference type="Proteomes" id="UP000003240">
    <property type="component" value="Unassembled WGS sequence"/>
</dbReference>
<dbReference type="InterPro" id="IPR012675">
    <property type="entry name" value="Beta-grasp_dom_sf"/>
</dbReference>
<dbReference type="PANTHER" id="PTHR34472">
    <property type="entry name" value="SULFUR CARRIER PROTEIN THIS"/>
    <property type="match status" value="1"/>
</dbReference>
<dbReference type="SUPFAM" id="SSF54285">
    <property type="entry name" value="MoaD/ThiS"/>
    <property type="match status" value="1"/>
</dbReference>
<gene>
    <name evidence="1" type="ORF">ALO_13499</name>
</gene>
<dbReference type="EMBL" id="AFGF01000119">
    <property type="protein sequence ID" value="EGO63385.1"/>
    <property type="molecule type" value="Genomic_DNA"/>
</dbReference>
<evidence type="ECO:0000313" key="2">
    <source>
        <dbReference type="Proteomes" id="UP000003240"/>
    </source>
</evidence>
<dbReference type="CDD" id="cd00565">
    <property type="entry name" value="Ubl_ThiS"/>
    <property type="match status" value="1"/>
</dbReference>
<dbReference type="RefSeq" id="WP_004096587.1">
    <property type="nucleotide sequence ID" value="NZ_AFGF01000119.1"/>
</dbReference>
<dbReference type="Gene3D" id="3.10.20.30">
    <property type="match status" value="1"/>
</dbReference>
<sequence>MLIRVNGRQEEAIAGMTLLEYLRNKGLDPGQAVVEYNQQVVERDQWGSIGLKENDQLEVLRFVGGG</sequence>
<evidence type="ECO:0000313" key="1">
    <source>
        <dbReference type="EMBL" id="EGO63385.1"/>
    </source>
</evidence>
<dbReference type="STRING" id="1009370.ALO_13499"/>
<dbReference type="PANTHER" id="PTHR34472:SF1">
    <property type="entry name" value="SULFUR CARRIER PROTEIN THIS"/>
    <property type="match status" value="1"/>
</dbReference>
<reference evidence="1 2" key="1">
    <citation type="journal article" date="2011" name="EMBO J.">
        <title>Structural diversity of bacterial flagellar motors.</title>
        <authorList>
            <person name="Chen S."/>
            <person name="Beeby M."/>
            <person name="Murphy G.E."/>
            <person name="Leadbetter J.R."/>
            <person name="Hendrixson D.R."/>
            <person name="Briegel A."/>
            <person name="Li Z."/>
            <person name="Shi J."/>
            <person name="Tocheva E.I."/>
            <person name="Muller A."/>
            <person name="Dobro M.J."/>
            <person name="Jensen G.J."/>
        </authorList>
    </citation>
    <scope>NUCLEOTIDE SEQUENCE [LARGE SCALE GENOMIC DNA]</scope>
    <source>
        <strain evidence="1 2">DSM 6540</strain>
    </source>
</reference>
<dbReference type="InterPro" id="IPR010035">
    <property type="entry name" value="Thi_S"/>
</dbReference>
<proteinExistence type="predicted"/>
<dbReference type="OrthoDB" id="9810692at2"/>
<keyword evidence="2" id="KW-1185">Reference proteome</keyword>
<comment type="caution">
    <text evidence="1">The sequence shown here is derived from an EMBL/GenBank/DDBJ whole genome shotgun (WGS) entry which is preliminary data.</text>
</comment>
<protein>
    <submittedName>
        <fullName evidence="1">Thiamine biosynthesis protein ThiS</fullName>
    </submittedName>
</protein>
<accession>F7NKT1</accession>
<dbReference type="NCBIfam" id="TIGR01683">
    <property type="entry name" value="thiS"/>
    <property type="match status" value="1"/>
</dbReference>
<dbReference type="eggNOG" id="COG2104">
    <property type="taxonomic scope" value="Bacteria"/>
</dbReference>
<dbReference type="AlphaFoldDB" id="F7NKT1"/>
<organism evidence="1 2">
    <name type="scientific">Acetonema longum DSM 6540</name>
    <dbReference type="NCBI Taxonomy" id="1009370"/>
    <lineage>
        <taxon>Bacteria</taxon>
        <taxon>Bacillati</taxon>
        <taxon>Bacillota</taxon>
        <taxon>Negativicutes</taxon>
        <taxon>Acetonemataceae</taxon>
        <taxon>Acetonema</taxon>
    </lineage>
</organism>